<organism evidence="2 3">
    <name type="scientific">Austropuccinia psidii MF-1</name>
    <dbReference type="NCBI Taxonomy" id="1389203"/>
    <lineage>
        <taxon>Eukaryota</taxon>
        <taxon>Fungi</taxon>
        <taxon>Dikarya</taxon>
        <taxon>Basidiomycota</taxon>
        <taxon>Pucciniomycotina</taxon>
        <taxon>Pucciniomycetes</taxon>
        <taxon>Pucciniales</taxon>
        <taxon>Sphaerophragmiaceae</taxon>
        <taxon>Austropuccinia</taxon>
    </lineage>
</organism>
<gene>
    <name evidence="2" type="ORF">O181_059638</name>
</gene>
<dbReference type="InterPro" id="IPR012337">
    <property type="entry name" value="RNaseH-like_sf"/>
</dbReference>
<dbReference type="SUPFAM" id="SSF53098">
    <property type="entry name" value="Ribonuclease H-like"/>
    <property type="match status" value="1"/>
</dbReference>
<dbReference type="EMBL" id="AVOT02027732">
    <property type="protein sequence ID" value="MBW0519923.1"/>
    <property type="molecule type" value="Genomic_DNA"/>
</dbReference>
<feature type="domain" description="HAT C-terminal dimerisation" evidence="1">
    <location>
        <begin position="339"/>
        <end position="395"/>
    </location>
</feature>
<evidence type="ECO:0000313" key="3">
    <source>
        <dbReference type="Proteomes" id="UP000765509"/>
    </source>
</evidence>
<keyword evidence="3" id="KW-1185">Reference proteome</keyword>
<comment type="caution">
    <text evidence="2">The sequence shown here is derived from an EMBL/GenBank/DDBJ whole genome shotgun (WGS) entry which is preliminary data.</text>
</comment>
<dbReference type="Proteomes" id="UP000765509">
    <property type="component" value="Unassembled WGS sequence"/>
</dbReference>
<accession>A0A9Q3HWP7</accession>
<sequence>MLAKRGGPTLEAQDKSTELQLINDQLNLGSQEQDLMELAPVNRAPGEKTIVQQLRDLCSQIRGSAKQRDLFIQARNKTRDPKLLPINIPMTRWNYFLKQIQWANQLKLSIQIYTSSRQIMKYQISDEAWSAMEYMEPILSMFEKICNIFQSNAPTKHLVLPYYQGLLTRLGHYASVSPHTWRQACEAAYAKLNKYCEIKLRNDNSLIEAFLNPKYQESIFKQIAIPLVRSKRIIDKLCHECATLNAHVNSEEEHLDAKLRSDKMSDAEIFDLLNHLQQIPIETTSEKIYFQYDEVGTYLQNLNPMIRGEQVIGYWKVSNWITSSAFNEADFHVQCQILSGHFPNLGIIAFTYLSIPLSSACVECVFSHSGCLKSPTRASLGSRTISHLTCLKEWLNNYFPNF</sequence>
<name>A0A9Q3HWP7_9BASI</name>
<dbReference type="PANTHER" id="PTHR23272">
    <property type="entry name" value="BED FINGER-RELATED"/>
    <property type="match status" value="1"/>
</dbReference>
<dbReference type="InterPro" id="IPR008906">
    <property type="entry name" value="HATC_C_dom"/>
</dbReference>
<reference evidence="2" key="1">
    <citation type="submission" date="2021-03" db="EMBL/GenBank/DDBJ databases">
        <title>Draft genome sequence of rust myrtle Austropuccinia psidii MF-1, a brazilian biotype.</title>
        <authorList>
            <person name="Quecine M.C."/>
            <person name="Pachon D.M.R."/>
            <person name="Bonatelli M.L."/>
            <person name="Correr F.H."/>
            <person name="Franceschini L.M."/>
            <person name="Leite T.F."/>
            <person name="Margarido G.R.A."/>
            <person name="Almeida C.A."/>
            <person name="Ferrarezi J.A."/>
            <person name="Labate C.A."/>
        </authorList>
    </citation>
    <scope>NUCLEOTIDE SEQUENCE</scope>
    <source>
        <strain evidence="2">MF-1</strain>
    </source>
</reference>
<dbReference type="AlphaFoldDB" id="A0A9Q3HWP7"/>
<evidence type="ECO:0000259" key="1">
    <source>
        <dbReference type="Pfam" id="PF05699"/>
    </source>
</evidence>
<dbReference type="Pfam" id="PF05699">
    <property type="entry name" value="Dimer_Tnp_hAT"/>
    <property type="match status" value="1"/>
</dbReference>
<protein>
    <recommendedName>
        <fullName evidence="1">HAT C-terminal dimerisation domain-containing protein</fullName>
    </recommendedName>
</protein>
<evidence type="ECO:0000313" key="2">
    <source>
        <dbReference type="EMBL" id="MBW0519923.1"/>
    </source>
</evidence>
<dbReference type="PANTHER" id="PTHR23272:SF187">
    <property type="entry name" value="AC9 TRANSPOSASE-RELATED"/>
    <property type="match status" value="1"/>
</dbReference>
<dbReference type="GO" id="GO:0046983">
    <property type="term" value="F:protein dimerization activity"/>
    <property type="evidence" value="ECO:0007669"/>
    <property type="project" value="InterPro"/>
</dbReference>
<proteinExistence type="predicted"/>